<feature type="transmembrane region" description="Helical" evidence="5">
    <location>
        <begin position="152"/>
        <end position="174"/>
    </location>
</feature>
<dbReference type="Proteomes" id="UP000003455">
    <property type="component" value="Chromosome"/>
</dbReference>
<keyword evidence="1 5" id="KW-1003">Cell membrane</keyword>
<dbReference type="GO" id="GO:0005886">
    <property type="term" value="C:plasma membrane"/>
    <property type="evidence" value="ECO:0007669"/>
    <property type="project" value="UniProtKB-SubCell"/>
</dbReference>
<keyword evidence="2 5" id="KW-0812">Transmembrane</keyword>
<feature type="transmembrane region" description="Helical" evidence="5">
    <location>
        <begin position="12"/>
        <end position="32"/>
    </location>
</feature>
<dbReference type="HOGENOM" id="CLU_120023_0_0_9"/>
<comment type="similarity">
    <text evidence="5">Belongs to the UPF0397 family.</text>
</comment>
<dbReference type="Pfam" id="PF07155">
    <property type="entry name" value="ECF-ribofla_trS"/>
    <property type="match status" value="1"/>
</dbReference>
<evidence type="ECO:0000313" key="6">
    <source>
        <dbReference type="EMBL" id="EFH96459.1"/>
    </source>
</evidence>
<feature type="transmembrane region" description="Helical" evidence="5">
    <location>
        <begin position="44"/>
        <end position="68"/>
    </location>
</feature>
<gene>
    <name evidence="6" type="ORF">HMPREF0769_10461</name>
</gene>
<dbReference type="InterPro" id="IPR022914">
    <property type="entry name" value="UPF0397"/>
</dbReference>
<keyword evidence="4 5" id="KW-0472">Membrane</keyword>
<evidence type="ECO:0000256" key="1">
    <source>
        <dbReference type="ARBA" id="ARBA00022475"/>
    </source>
</evidence>
<comment type="subcellular location">
    <subcellularLocation>
        <location evidence="5">Cell membrane</location>
        <topology evidence="5">Multi-pass membrane protein</topology>
    </subcellularLocation>
</comment>
<dbReference type="InterPro" id="IPR009825">
    <property type="entry name" value="ECF_substrate-spec-like"/>
</dbReference>
<dbReference type="NCBIfam" id="NF010182">
    <property type="entry name" value="PRK13661.1"/>
    <property type="match status" value="1"/>
</dbReference>
<comment type="caution">
    <text evidence="6">The sequence shown here is derived from an EMBL/GenBank/DDBJ whole genome shotgun (WGS) entry which is preliminary data.</text>
</comment>
<sequence length="186" mass="20115">MKMKKQDISVKTVVAIGIGAAVFVILGRFVVIPTGFPNTNIETSYAFLALISAIFGPFAGLMTGLIGHAIKDFTTYGSAWWSWVICSGIIGCLYGWIGLKLNLSSGRFSRKSMIYFNTGQIIANIICWALIAPTLDILIYNEPANKVYTQGVISAVLNIISVGIIGTILLKAYASSQIKKGSLRKE</sequence>
<dbReference type="Gene3D" id="1.10.1760.20">
    <property type="match status" value="1"/>
</dbReference>
<reference evidence="6" key="1">
    <citation type="submission" date="2010-05" db="EMBL/GenBank/DDBJ databases">
        <authorList>
            <person name="Muzny D."/>
            <person name="Qin X."/>
            <person name="Buhay C."/>
            <person name="Dugan-Rocha S."/>
            <person name="Ding Y."/>
            <person name="Chen G."/>
            <person name="Hawes A."/>
            <person name="Holder M."/>
            <person name="Jhangiani S."/>
            <person name="Johnson A."/>
            <person name="Khan Z."/>
            <person name="Li Z."/>
            <person name="Liu W."/>
            <person name="Liu X."/>
            <person name="Perez L."/>
            <person name="Shen H."/>
            <person name="Wang Q."/>
            <person name="Watt J."/>
            <person name="Xi L."/>
            <person name="Xin Y."/>
            <person name="Zhou J."/>
            <person name="Deng J."/>
            <person name="Jiang H."/>
            <person name="Liu Y."/>
            <person name="Qu J."/>
            <person name="Song X.-Z."/>
            <person name="Zhang L."/>
            <person name="Villasana D."/>
            <person name="Johnson A."/>
            <person name="Liu J."/>
            <person name="Liyanage D."/>
            <person name="Lorensuhewa L."/>
            <person name="Robinson T."/>
            <person name="Song A."/>
            <person name="Song B.-B."/>
            <person name="Dinh H."/>
            <person name="Thornton R."/>
            <person name="Coyle M."/>
            <person name="Francisco L."/>
            <person name="Jackson L."/>
            <person name="Javaid M."/>
            <person name="Korchina V."/>
            <person name="Kovar C."/>
            <person name="Mata R."/>
            <person name="Mathew T."/>
            <person name="Ngo R."/>
            <person name="Nguyen L."/>
            <person name="Nguyen N."/>
            <person name="Okwuonu G."/>
            <person name="Ongeri F."/>
            <person name="Pham C."/>
            <person name="Simmons D."/>
            <person name="Wilczek-Boney K."/>
            <person name="Hale W."/>
            <person name="Jakkamsetti A."/>
            <person name="Pham P."/>
            <person name="Ruth R."/>
            <person name="San Lucas F."/>
            <person name="Warren J."/>
            <person name="Zhang J."/>
            <person name="Zhao Z."/>
            <person name="Zhou C."/>
            <person name="Zhu D."/>
            <person name="Lee S."/>
            <person name="Bess C."/>
            <person name="Blankenburg K."/>
            <person name="Forbes L."/>
            <person name="Fu Q."/>
            <person name="Gubbala S."/>
            <person name="Hirani K."/>
            <person name="Jayaseelan J.C."/>
            <person name="Lara F."/>
            <person name="Munidasa M."/>
            <person name="Palculict T."/>
            <person name="Patil S."/>
            <person name="Pu L.-L."/>
            <person name="Saada N."/>
            <person name="Tang L."/>
            <person name="Weissenberger G."/>
            <person name="Zhu Y."/>
            <person name="Hemphill L."/>
            <person name="Shang Y."/>
            <person name="Youmans B."/>
            <person name="Ayvaz T."/>
            <person name="Ross M."/>
            <person name="Santibanez J."/>
            <person name="Aqrawi P."/>
            <person name="Gross S."/>
            <person name="Joshi V."/>
            <person name="Fowler G."/>
            <person name="Nazareth L."/>
            <person name="Reid J."/>
            <person name="Worley K."/>
            <person name="Petrosino J."/>
            <person name="Highlander S."/>
            <person name="Gibbs R."/>
        </authorList>
    </citation>
    <scope>NUCLEOTIDE SEQUENCE [LARGE SCALE GENOMIC DNA]</scope>
    <source>
        <strain evidence="6">MN8</strain>
    </source>
</reference>
<organism evidence="6">
    <name type="scientific">Staphylococcus aureus subsp. aureus MN8</name>
    <dbReference type="NCBI Taxonomy" id="548470"/>
    <lineage>
        <taxon>Bacteria</taxon>
        <taxon>Bacillati</taxon>
        <taxon>Bacillota</taxon>
        <taxon>Bacilli</taxon>
        <taxon>Bacillales</taxon>
        <taxon>Staphylococcaceae</taxon>
        <taxon>Staphylococcus</taxon>
    </lineage>
</organism>
<feature type="transmembrane region" description="Helical" evidence="5">
    <location>
        <begin position="121"/>
        <end position="140"/>
    </location>
</feature>
<accession>A0A0E1XAP3</accession>
<feature type="transmembrane region" description="Helical" evidence="5">
    <location>
        <begin position="80"/>
        <end position="101"/>
    </location>
</feature>
<dbReference type="AlphaFoldDB" id="A0A0E1XAP3"/>
<protein>
    <recommendedName>
        <fullName evidence="5">UPF0397 protein HMPREF0769_10461</fullName>
    </recommendedName>
</protein>
<dbReference type="HAMAP" id="MF_01572">
    <property type="entry name" value="UPF0397"/>
    <property type="match status" value="1"/>
</dbReference>
<evidence type="ECO:0000256" key="5">
    <source>
        <dbReference type="HAMAP-Rule" id="MF_01572"/>
    </source>
</evidence>
<evidence type="ECO:0000256" key="3">
    <source>
        <dbReference type="ARBA" id="ARBA00022989"/>
    </source>
</evidence>
<keyword evidence="3 5" id="KW-1133">Transmembrane helix</keyword>
<evidence type="ECO:0000256" key="2">
    <source>
        <dbReference type="ARBA" id="ARBA00022692"/>
    </source>
</evidence>
<dbReference type="PANTHER" id="PTHR37815:SF3">
    <property type="entry name" value="UPF0397 PROTEIN SPR0429"/>
    <property type="match status" value="1"/>
</dbReference>
<name>A0A0E1XAP3_STAAU</name>
<proteinExistence type="inferred from homology"/>
<dbReference type="EMBL" id="ACJA02000001">
    <property type="protein sequence ID" value="EFH96459.1"/>
    <property type="molecule type" value="Genomic_DNA"/>
</dbReference>
<evidence type="ECO:0000256" key="4">
    <source>
        <dbReference type="ARBA" id="ARBA00023136"/>
    </source>
</evidence>
<dbReference type="PANTHER" id="PTHR37815">
    <property type="entry name" value="UPF0397 PROTEIN BC_2624-RELATED"/>
    <property type="match status" value="1"/>
</dbReference>